<evidence type="ECO:0000313" key="2">
    <source>
        <dbReference type="EMBL" id="QJS11240.1"/>
    </source>
</evidence>
<keyword evidence="3" id="KW-1185">Reference proteome</keyword>
<name>A0A6M4PQV9_9ACTN</name>
<keyword evidence="1" id="KW-1133">Transmembrane helix</keyword>
<sequence>MTATLSAPAPVTTAPRQIRWLLRLHRPAVYTWAILVVGVAGALLWLWGPLTDAAATAWHDYRTTCARDLPCRYDQDAILRYKDVYQYTTAVILAVPFLTAAWAGAALTGREVEAGTVRLAWTQGVSPLRWLAARLALPALLVTAGTGLLALLHHVAWSAGEGRIDTAKHWYDVPTFYSGGPLIAALALTGLAIGALAGLLTGRSLVALCVSALSVAVLWIAVQMSLPHLWPTVAGVAGRGRFPTYSGIKVEEGIVTSTGAHVPASTCASDASAWCQRFNDQRHAAGFYVDYHPYSHYWPLHLVPAGLLLALTAVLTTLTFWLLHRRTTGIPTKAARAVGAGRGGATGAAR</sequence>
<proteinExistence type="predicted"/>
<feature type="transmembrane region" description="Helical" evidence="1">
    <location>
        <begin position="84"/>
        <end position="109"/>
    </location>
</feature>
<accession>A0A6M4PQV9</accession>
<protein>
    <submittedName>
        <fullName evidence="2">ABC transporter permease</fullName>
    </submittedName>
</protein>
<dbReference type="RefSeq" id="WP_171154996.1">
    <property type="nucleotide sequence ID" value="NZ_CP053189.1"/>
</dbReference>
<feature type="transmembrane region" description="Helical" evidence="1">
    <location>
        <begin position="205"/>
        <end position="222"/>
    </location>
</feature>
<feature type="transmembrane region" description="Helical" evidence="1">
    <location>
        <begin position="29"/>
        <end position="48"/>
    </location>
</feature>
<feature type="transmembrane region" description="Helical" evidence="1">
    <location>
        <begin position="130"/>
        <end position="156"/>
    </location>
</feature>
<dbReference type="KEGG" id="sarg:HKX69_18545"/>
<feature type="transmembrane region" description="Helical" evidence="1">
    <location>
        <begin position="302"/>
        <end position="323"/>
    </location>
</feature>
<feature type="transmembrane region" description="Helical" evidence="1">
    <location>
        <begin position="176"/>
        <end position="198"/>
    </location>
</feature>
<dbReference type="EMBL" id="CP053189">
    <property type="protein sequence ID" value="QJS11240.1"/>
    <property type="molecule type" value="Genomic_DNA"/>
</dbReference>
<dbReference type="AlphaFoldDB" id="A0A6M4PQV9"/>
<reference evidence="2 3" key="1">
    <citation type="submission" date="2020-05" db="EMBL/GenBank/DDBJ databases">
        <authorList>
            <person name="Li K."/>
        </authorList>
    </citation>
    <scope>NUCLEOTIDE SEQUENCE [LARGE SCALE GENOMIC DNA]</scope>
    <source>
        <strain evidence="3">jing01</strain>
    </source>
</reference>
<keyword evidence="1" id="KW-0472">Membrane</keyword>
<evidence type="ECO:0000256" key="1">
    <source>
        <dbReference type="SAM" id="Phobius"/>
    </source>
</evidence>
<evidence type="ECO:0000313" key="3">
    <source>
        <dbReference type="Proteomes" id="UP000502641"/>
    </source>
</evidence>
<gene>
    <name evidence="2" type="ORF">HKX69_18545</name>
</gene>
<organism evidence="2 3">
    <name type="scientific">Streptomyces argyrophylli</name>
    <dbReference type="NCBI Taxonomy" id="2726118"/>
    <lineage>
        <taxon>Bacteria</taxon>
        <taxon>Bacillati</taxon>
        <taxon>Actinomycetota</taxon>
        <taxon>Actinomycetes</taxon>
        <taxon>Kitasatosporales</taxon>
        <taxon>Streptomycetaceae</taxon>
        <taxon>Streptomyces</taxon>
    </lineage>
</organism>
<keyword evidence="1" id="KW-0812">Transmembrane</keyword>
<dbReference type="Proteomes" id="UP000502641">
    <property type="component" value="Chromosome"/>
</dbReference>